<dbReference type="KEGG" id="api:100575900"/>
<reference evidence="1" key="2">
    <citation type="submission" date="2022-06" db="UniProtKB">
        <authorList>
            <consortium name="EnsemblMetazoa"/>
        </authorList>
    </citation>
    <scope>IDENTIFICATION</scope>
</reference>
<dbReference type="EnsemblMetazoa" id="XM_003241577.3">
    <property type="protein sequence ID" value="XP_003241625.1"/>
    <property type="gene ID" value="LOC100575900"/>
</dbReference>
<accession>A0A8R1W8J3</accession>
<dbReference type="RefSeq" id="XP_003241625.1">
    <property type="nucleotide sequence ID" value="XM_003241577.3"/>
</dbReference>
<keyword evidence="2" id="KW-1185">Reference proteome</keyword>
<reference evidence="2" key="1">
    <citation type="submission" date="2010-06" db="EMBL/GenBank/DDBJ databases">
        <authorList>
            <person name="Jiang H."/>
            <person name="Abraham K."/>
            <person name="Ali S."/>
            <person name="Alsbrooks S.L."/>
            <person name="Anim B.N."/>
            <person name="Anosike U.S."/>
            <person name="Attaway T."/>
            <person name="Bandaranaike D.P."/>
            <person name="Battles P.K."/>
            <person name="Bell S.N."/>
            <person name="Bell A.V."/>
            <person name="Beltran B."/>
            <person name="Bickham C."/>
            <person name="Bustamante Y."/>
            <person name="Caleb T."/>
            <person name="Canada A."/>
            <person name="Cardenas V."/>
            <person name="Carter K."/>
            <person name="Chacko J."/>
            <person name="Chandrabose M.N."/>
            <person name="Chavez D."/>
            <person name="Chavez A."/>
            <person name="Chen L."/>
            <person name="Chu H.-S."/>
            <person name="Claassen K.J."/>
            <person name="Cockrell R."/>
            <person name="Collins M."/>
            <person name="Cooper J.A."/>
            <person name="Cree A."/>
            <person name="Curry S.M."/>
            <person name="Da Y."/>
            <person name="Dao M.D."/>
            <person name="Das B."/>
            <person name="Davila M.-L."/>
            <person name="Davy-Carroll L."/>
            <person name="Denson S."/>
            <person name="Dinh H."/>
            <person name="Ebong V.E."/>
            <person name="Edwards J.R."/>
            <person name="Egan A."/>
            <person name="El-Daye J."/>
            <person name="Escobedo L."/>
            <person name="Fernandez S."/>
            <person name="Fernando P.R."/>
            <person name="Flagg N."/>
            <person name="Forbes L.D."/>
            <person name="Fowler R.G."/>
            <person name="Fu Q."/>
            <person name="Gabisi R.A."/>
            <person name="Ganer J."/>
            <person name="Garbino Pronczuk A."/>
            <person name="Garcia R.M."/>
            <person name="Garner T."/>
            <person name="Garrett T.E."/>
            <person name="Gonzalez D.A."/>
            <person name="Hamid H."/>
            <person name="Hawkins E.S."/>
            <person name="Hirani K."/>
            <person name="Hogues M.E."/>
            <person name="Hollins B."/>
            <person name="Hsiao C.-H."/>
            <person name="Jabil R."/>
            <person name="James M.L."/>
            <person name="Jhangiani S.N."/>
            <person name="Johnson B."/>
            <person name="Johnson Q."/>
            <person name="Joshi V."/>
            <person name="Kalu J.B."/>
            <person name="Kam C."/>
            <person name="Kashfia A."/>
            <person name="Keebler J."/>
            <person name="Kisamo H."/>
            <person name="Kovar C.L."/>
            <person name="Lago L.A."/>
            <person name="Lai C.-Y."/>
            <person name="Laidlaw J."/>
            <person name="Lara F."/>
            <person name="Le T.-K."/>
            <person name="Lee S.L."/>
            <person name="Legall F.H."/>
            <person name="Lemon S.J."/>
            <person name="Lewis L.R."/>
            <person name="Li B."/>
            <person name="Liu Y."/>
            <person name="Liu Y.-S."/>
            <person name="Lopez J."/>
            <person name="Lozado R.J."/>
            <person name="Lu J."/>
            <person name="Madu R.C."/>
            <person name="Maheshwari M."/>
            <person name="Maheshwari R."/>
            <person name="Malloy K."/>
            <person name="Martinez E."/>
            <person name="Mathew T."/>
            <person name="Mercado I.C."/>
            <person name="Mercado C."/>
            <person name="Meyer B."/>
            <person name="Montgomery K."/>
            <person name="Morgan M.B."/>
            <person name="Munidasa M."/>
            <person name="Nazareth L.V."/>
            <person name="Nelson J."/>
            <person name="Ng B.M."/>
            <person name="Nguyen N.B."/>
            <person name="Nguyen P.Q."/>
            <person name="Nguyen T."/>
            <person name="Obregon M."/>
            <person name="Okwuonu G.O."/>
            <person name="Onwere C.G."/>
            <person name="Orozco G."/>
            <person name="Parra A."/>
            <person name="Patel S."/>
            <person name="Patil S."/>
            <person name="Perez A."/>
            <person name="Perez Y."/>
            <person name="Pham C."/>
            <person name="Primus E.L."/>
            <person name="Pu L.-L."/>
            <person name="Puazo M."/>
            <person name="Qin X."/>
            <person name="Quiroz J.B."/>
            <person name="Reese J."/>
            <person name="Richards S."/>
            <person name="Rives C.M."/>
            <person name="Robberts R."/>
            <person name="Ruiz S.J."/>
            <person name="Ruiz M.J."/>
            <person name="Santibanez J."/>
            <person name="Schneider B.W."/>
            <person name="Sisson I."/>
            <person name="Smith M."/>
            <person name="Sodergren E."/>
            <person name="Song X.-Z."/>
            <person name="Song B.B."/>
            <person name="Summersgill H."/>
            <person name="Thelus R."/>
            <person name="Thornton R.D."/>
            <person name="Trejos Z.Y."/>
            <person name="Usmani K."/>
            <person name="Vattathil S."/>
            <person name="Villasana D."/>
            <person name="Walker D.L."/>
            <person name="Wang S."/>
            <person name="Wang K."/>
            <person name="White C.S."/>
            <person name="Williams A.C."/>
            <person name="Williamson J."/>
            <person name="Wilson K."/>
            <person name="Woghiren I.O."/>
            <person name="Woodworth J.R."/>
            <person name="Worley K.C."/>
            <person name="Wright R.A."/>
            <person name="Wu W."/>
            <person name="Young L."/>
            <person name="Zhang L."/>
            <person name="Zhang J."/>
            <person name="Zhu Y."/>
            <person name="Muzny D.M."/>
            <person name="Weinstock G."/>
            <person name="Gibbs R.A."/>
        </authorList>
    </citation>
    <scope>NUCLEOTIDE SEQUENCE [LARGE SCALE GENOMIC DNA]</scope>
    <source>
        <strain evidence="2">LSR1</strain>
    </source>
</reference>
<name>A0A8R1W8J3_ACYPI</name>
<dbReference type="OrthoDB" id="6573310at2759"/>
<dbReference type="Proteomes" id="UP000007819">
    <property type="component" value="Chromosome X"/>
</dbReference>
<dbReference type="AlphaFoldDB" id="A0A8R1W8J3"/>
<evidence type="ECO:0000313" key="1">
    <source>
        <dbReference type="EnsemblMetazoa" id="XP_003241625.1"/>
    </source>
</evidence>
<proteinExistence type="predicted"/>
<organism evidence="1 2">
    <name type="scientific">Acyrthosiphon pisum</name>
    <name type="common">Pea aphid</name>
    <dbReference type="NCBI Taxonomy" id="7029"/>
    <lineage>
        <taxon>Eukaryota</taxon>
        <taxon>Metazoa</taxon>
        <taxon>Ecdysozoa</taxon>
        <taxon>Arthropoda</taxon>
        <taxon>Hexapoda</taxon>
        <taxon>Insecta</taxon>
        <taxon>Pterygota</taxon>
        <taxon>Neoptera</taxon>
        <taxon>Paraneoptera</taxon>
        <taxon>Hemiptera</taxon>
        <taxon>Sternorrhyncha</taxon>
        <taxon>Aphidomorpha</taxon>
        <taxon>Aphidoidea</taxon>
        <taxon>Aphididae</taxon>
        <taxon>Macrosiphini</taxon>
        <taxon>Acyrthosiphon</taxon>
    </lineage>
</organism>
<sequence length="268" mass="30475">MSEMTILTLSFNAQSLKFQDDVSIGGKITANVKFLNFKEQKIFEPVVPSSNPMLLYTGRSFTFGISRYTKSELYKEFVVYVNLHQTDPDKMLSESVVDITNTFRDVYCNDSTPDNSQTQVKTIVRFNDDTGKLIATLDTIIGIIPPVTNLVSDLPIDVDINNQFINTTTDCQTCPKVSDIKCPDDTEHSDDGEWDMMTAELKNGHSIAIKYKRKYYSFQPTEPDEQCEVEEDPTTKSEEKLNSHMIELLSDMHKLISENPKSKKPELK</sequence>
<dbReference type="GeneID" id="100575900"/>
<evidence type="ECO:0000313" key="2">
    <source>
        <dbReference type="Proteomes" id="UP000007819"/>
    </source>
</evidence>
<protein>
    <submittedName>
        <fullName evidence="1">Uncharacterized protein</fullName>
    </submittedName>
</protein>